<reference evidence="1" key="1">
    <citation type="journal article" date="2023" name="Science">
        <title>Genome structures resolve the early diversification of teleost fishes.</title>
        <authorList>
            <person name="Parey E."/>
            <person name="Louis A."/>
            <person name="Montfort J."/>
            <person name="Bouchez O."/>
            <person name="Roques C."/>
            <person name="Iampietro C."/>
            <person name="Lluch J."/>
            <person name="Castinel A."/>
            <person name="Donnadieu C."/>
            <person name="Desvignes T."/>
            <person name="Floi Bucao C."/>
            <person name="Jouanno E."/>
            <person name="Wen M."/>
            <person name="Mejri S."/>
            <person name="Dirks R."/>
            <person name="Jansen H."/>
            <person name="Henkel C."/>
            <person name="Chen W.J."/>
            <person name="Zahm M."/>
            <person name="Cabau C."/>
            <person name="Klopp C."/>
            <person name="Thompson A.W."/>
            <person name="Robinson-Rechavi M."/>
            <person name="Braasch I."/>
            <person name="Lecointre G."/>
            <person name="Bobe J."/>
            <person name="Postlethwait J.H."/>
            <person name="Berthelot C."/>
            <person name="Roest Crollius H."/>
            <person name="Guiguen Y."/>
        </authorList>
    </citation>
    <scope>NUCLEOTIDE SEQUENCE</scope>
    <source>
        <strain evidence="1">WJC10195</strain>
    </source>
</reference>
<gene>
    <name evidence="1" type="ORF">SKAU_G00104500</name>
</gene>
<keyword evidence="2" id="KW-1185">Reference proteome</keyword>
<organism evidence="1 2">
    <name type="scientific">Synaphobranchus kaupii</name>
    <name type="common">Kaup's arrowtooth eel</name>
    <dbReference type="NCBI Taxonomy" id="118154"/>
    <lineage>
        <taxon>Eukaryota</taxon>
        <taxon>Metazoa</taxon>
        <taxon>Chordata</taxon>
        <taxon>Craniata</taxon>
        <taxon>Vertebrata</taxon>
        <taxon>Euteleostomi</taxon>
        <taxon>Actinopterygii</taxon>
        <taxon>Neopterygii</taxon>
        <taxon>Teleostei</taxon>
        <taxon>Anguilliformes</taxon>
        <taxon>Synaphobranchidae</taxon>
        <taxon>Synaphobranchus</taxon>
    </lineage>
</organism>
<evidence type="ECO:0000313" key="2">
    <source>
        <dbReference type="Proteomes" id="UP001152622"/>
    </source>
</evidence>
<name>A0A9Q1FZF4_SYNKA</name>
<dbReference type="EMBL" id="JAINUF010000003">
    <property type="protein sequence ID" value="KAJ8370422.1"/>
    <property type="molecule type" value="Genomic_DNA"/>
</dbReference>
<protein>
    <submittedName>
        <fullName evidence="1">Uncharacterized protein</fullName>
    </submittedName>
</protein>
<accession>A0A9Q1FZF4</accession>
<sequence length="104" mass="11559">MRWNRCSRETSGAGFQWGDLRSTYSRPPPHLVLLRPSQAQAVACLAHKLESELPLRQGLRVMETHGNFALVQERRLLSVKRNSGEGRFLVRLGGRLAPAAGLIG</sequence>
<dbReference type="Proteomes" id="UP001152622">
    <property type="component" value="Chromosome 3"/>
</dbReference>
<dbReference type="AlphaFoldDB" id="A0A9Q1FZF4"/>
<evidence type="ECO:0000313" key="1">
    <source>
        <dbReference type="EMBL" id="KAJ8370422.1"/>
    </source>
</evidence>
<comment type="caution">
    <text evidence="1">The sequence shown here is derived from an EMBL/GenBank/DDBJ whole genome shotgun (WGS) entry which is preliminary data.</text>
</comment>
<proteinExistence type="predicted"/>